<dbReference type="SUPFAM" id="SSF52954">
    <property type="entry name" value="Class II aaRS ABD-related"/>
    <property type="match status" value="1"/>
</dbReference>
<dbReference type="PANTHER" id="PTHR11476">
    <property type="entry name" value="HISTIDYL-TRNA SYNTHETASE"/>
    <property type="match status" value="1"/>
</dbReference>
<evidence type="ECO:0000259" key="13">
    <source>
        <dbReference type="PROSITE" id="PS50862"/>
    </source>
</evidence>
<dbReference type="SUPFAM" id="SSF55681">
    <property type="entry name" value="Class II aaRS and biotin synthetases"/>
    <property type="match status" value="1"/>
</dbReference>
<comment type="catalytic activity">
    <reaction evidence="11">
        <text>tRNA(His) + L-histidine + ATP = L-histidyl-tRNA(His) + AMP + diphosphate + H(+)</text>
        <dbReference type="Rhea" id="RHEA:17313"/>
        <dbReference type="Rhea" id="RHEA-COMP:9665"/>
        <dbReference type="Rhea" id="RHEA-COMP:9689"/>
        <dbReference type="ChEBI" id="CHEBI:15378"/>
        <dbReference type="ChEBI" id="CHEBI:30616"/>
        <dbReference type="ChEBI" id="CHEBI:33019"/>
        <dbReference type="ChEBI" id="CHEBI:57595"/>
        <dbReference type="ChEBI" id="CHEBI:78442"/>
        <dbReference type="ChEBI" id="CHEBI:78527"/>
        <dbReference type="ChEBI" id="CHEBI:456215"/>
        <dbReference type="EC" id="6.1.1.21"/>
    </reaction>
</comment>
<evidence type="ECO:0000256" key="11">
    <source>
        <dbReference type="ARBA" id="ARBA00047639"/>
    </source>
</evidence>
<keyword evidence="15" id="KW-1185">Reference proteome</keyword>
<dbReference type="Gene3D" id="3.40.50.800">
    <property type="entry name" value="Anticodon-binding domain"/>
    <property type="match status" value="1"/>
</dbReference>
<dbReference type="GO" id="GO:0004821">
    <property type="term" value="F:histidine-tRNA ligase activity"/>
    <property type="evidence" value="ECO:0007669"/>
    <property type="project" value="UniProtKB-EC"/>
</dbReference>
<keyword evidence="6 14" id="KW-0436">Ligase</keyword>
<dbReference type="InterPro" id="IPR015807">
    <property type="entry name" value="His-tRNA-ligase"/>
</dbReference>
<evidence type="ECO:0000256" key="5">
    <source>
        <dbReference type="ARBA" id="ARBA00022490"/>
    </source>
</evidence>
<evidence type="ECO:0000256" key="7">
    <source>
        <dbReference type="ARBA" id="ARBA00022741"/>
    </source>
</evidence>
<evidence type="ECO:0000256" key="10">
    <source>
        <dbReference type="ARBA" id="ARBA00023146"/>
    </source>
</evidence>
<organism evidence="14 15">
    <name type="scientific">Hyphobacterium lacteum</name>
    <dbReference type="NCBI Taxonomy" id="3116575"/>
    <lineage>
        <taxon>Bacteria</taxon>
        <taxon>Pseudomonadati</taxon>
        <taxon>Pseudomonadota</taxon>
        <taxon>Alphaproteobacteria</taxon>
        <taxon>Maricaulales</taxon>
        <taxon>Maricaulaceae</taxon>
        <taxon>Hyphobacterium</taxon>
    </lineage>
</organism>
<protein>
    <recommendedName>
        <fullName evidence="4 12">Histidine--tRNA ligase</fullName>
        <ecNumber evidence="3 12">6.1.1.21</ecNumber>
    </recommendedName>
</protein>
<evidence type="ECO:0000256" key="1">
    <source>
        <dbReference type="ARBA" id="ARBA00008226"/>
    </source>
</evidence>
<dbReference type="RefSeq" id="WP_330198429.1">
    <property type="nucleotide sequence ID" value="NZ_JAZDRP010000003.1"/>
</dbReference>
<dbReference type="EC" id="6.1.1.21" evidence="3 12"/>
<evidence type="ECO:0000256" key="4">
    <source>
        <dbReference type="ARBA" id="ARBA00017399"/>
    </source>
</evidence>
<dbReference type="EMBL" id="JAZDRP010000003">
    <property type="protein sequence ID" value="MEE2525765.1"/>
    <property type="molecule type" value="Genomic_DNA"/>
</dbReference>
<evidence type="ECO:0000256" key="12">
    <source>
        <dbReference type="NCBIfam" id="TIGR00442"/>
    </source>
</evidence>
<name>A0ABU7LPE6_9PROT</name>
<evidence type="ECO:0000256" key="8">
    <source>
        <dbReference type="ARBA" id="ARBA00022840"/>
    </source>
</evidence>
<sequence>MSDKAKPIVKARAISGFPEYTPEIRRAELRWIDTIRTVFERHGYVNIETPSVEEVETLAAKGGDVDKEIYGLQRLNAEGEDKGARLALHFDLTVPTARYVAQHFNELTFPFKRYQIQRVWRGERPQEGRFREFLQCDVDVIDQDGISHDFDAEIALIAMQALNAIGAGPIRFMLNNRKILIGFYEGLGIGNAADVIRVVDKIDKLPVTEIERILVEENGLSADTAKACLALAQIRSTDNSFAAEARKLGVENALFEEGLAELETVMDRLNAANKGECVVEANLAIARGLDYYTGVVYEARLIDYPEYSTICAGGRYANLVGAYIKRDLPGVGISIGLTRLFAKLVKEGVITGERASPTDVLIARFPENDVLELDALANQLRDRGVNVEVYHEAAKLKNQFRYAERKDIPYLWFAGDPHEVKDLGAGEQAHADPASWLPDRLKD</sequence>
<comment type="subunit">
    <text evidence="2">Homodimer.</text>
</comment>
<evidence type="ECO:0000256" key="3">
    <source>
        <dbReference type="ARBA" id="ARBA00012815"/>
    </source>
</evidence>
<comment type="similarity">
    <text evidence="1">Belongs to the class-II aminoacyl-tRNA synthetase family.</text>
</comment>
<evidence type="ECO:0000256" key="6">
    <source>
        <dbReference type="ARBA" id="ARBA00022598"/>
    </source>
</evidence>
<gene>
    <name evidence="14" type="primary">hisS</name>
    <name evidence="14" type="ORF">V0U79_05250</name>
</gene>
<dbReference type="PROSITE" id="PS50862">
    <property type="entry name" value="AA_TRNA_LIGASE_II"/>
    <property type="match status" value="1"/>
</dbReference>
<dbReference type="CDD" id="cd00773">
    <property type="entry name" value="HisRS-like_core"/>
    <property type="match status" value="1"/>
</dbReference>
<feature type="domain" description="Aminoacyl-transfer RNA synthetases class-II family profile" evidence="13">
    <location>
        <begin position="35"/>
        <end position="357"/>
    </location>
</feature>
<dbReference type="Proteomes" id="UP001354971">
    <property type="component" value="Unassembled WGS sequence"/>
</dbReference>
<dbReference type="InterPro" id="IPR004516">
    <property type="entry name" value="HisRS/HisZ"/>
</dbReference>
<dbReference type="InterPro" id="IPR006195">
    <property type="entry name" value="aa-tRNA-synth_II"/>
</dbReference>
<dbReference type="Gene3D" id="3.30.930.10">
    <property type="entry name" value="Bira Bifunctional Protein, Domain 2"/>
    <property type="match status" value="1"/>
</dbReference>
<dbReference type="PANTHER" id="PTHR11476:SF7">
    <property type="entry name" value="HISTIDINE--TRNA LIGASE"/>
    <property type="match status" value="1"/>
</dbReference>
<dbReference type="Pfam" id="PF03129">
    <property type="entry name" value="HGTP_anticodon"/>
    <property type="match status" value="1"/>
</dbReference>
<evidence type="ECO:0000313" key="15">
    <source>
        <dbReference type="Proteomes" id="UP001354971"/>
    </source>
</evidence>
<proteinExistence type="inferred from homology"/>
<accession>A0ABU7LPE6</accession>
<dbReference type="Pfam" id="PF13393">
    <property type="entry name" value="tRNA-synt_His"/>
    <property type="match status" value="1"/>
</dbReference>
<dbReference type="InterPro" id="IPR045864">
    <property type="entry name" value="aa-tRNA-synth_II/BPL/LPL"/>
</dbReference>
<keyword evidence="5" id="KW-0963">Cytoplasm</keyword>
<dbReference type="NCBIfam" id="TIGR00442">
    <property type="entry name" value="hisS"/>
    <property type="match status" value="1"/>
</dbReference>
<evidence type="ECO:0000256" key="2">
    <source>
        <dbReference type="ARBA" id="ARBA00011738"/>
    </source>
</evidence>
<dbReference type="InterPro" id="IPR041715">
    <property type="entry name" value="HisRS-like_core"/>
</dbReference>
<keyword evidence="8" id="KW-0067">ATP-binding</keyword>
<reference evidence="14 15" key="1">
    <citation type="submission" date="2024-01" db="EMBL/GenBank/DDBJ databases">
        <title>Hyphobacterium bacterium isolated from marine sediment.</title>
        <authorList>
            <person name="Zhao S."/>
        </authorList>
    </citation>
    <scope>NUCLEOTIDE SEQUENCE [LARGE SCALE GENOMIC DNA]</scope>
    <source>
        <strain evidence="15">HN65</strain>
    </source>
</reference>
<evidence type="ECO:0000256" key="9">
    <source>
        <dbReference type="ARBA" id="ARBA00022917"/>
    </source>
</evidence>
<keyword evidence="7" id="KW-0547">Nucleotide-binding</keyword>
<dbReference type="InterPro" id="IPR036621">
    <property type="entry name" value="Anticodon-bd_dom_sf"/>
</dbReference>
<comment type="caution">
    <text evidence="14">The sequence shown here is derived from an EMBL/GenBank/DDBJ whole genome shotgun (WGS) entry which is preliminary data.</text>
</comment>
<dbReference type="PIRSF" id="PIRSF001549">
    <property type="entry name" value="His-tRNA_synth"/>
    <property type="match status" value="1"/>
</dbReference>
<evidence type="ECO:0000313" key="14">
    <source>
        <dbReference type="EMBL" id="MEE2525765.1"/>
    </source>
</evidence>
<keyword evidence="9" id="KW-0648">Protein biosynthesis</keyword>
<keyword evidence="10" id="KW-0030">Aminoacyl-tRNA synthetase</keyword>
<dbReference type="InterPro" id="IPR004154">
    <property type="entry name" value="Anticodon-bd"/>
</dbReference>